<evidence type="ECO:0000313" key="3">
    <source>
        <dbReference type="EMBL" id="PIC24598.1"/>
    </source>
</evidence>
<comment type="caution">
    <text evidence="3">The sequence shown here is derived from an EMBL/GenBank/DDBJ whole genome shotgun (WGS) entry which is preliminary data.</text>
</comment>
<dbReference type="Proteomes" id="UP000230233">
    <property type="component" value="Chromosome V"/>
</dbReference>
<dbReference type="EMBL" id="PDUG01000005">
    <property type="protein sequence ID" value="PIC24598.1"/>
    <property type="molecule type" value="Genomic_DNA"/>
</dbReference>
<dbReference type="InterPro" id="IPR053079">
    <property type="entry name" value="SPS2_domain"/>
</dbReference>
<proteinExistence type="predicted"/>
<feature type="domain" description="Receptor L-domain" evidence="2">
    <location>
        <begin position="398"/>
        <end position="504"/>
    </location>
</feature>
<dbReference type="InterPro" id="IPR036941">
    <property type="entry name" value="Rcpt_L-dom_sf"/>
</dbReference>
<name>A0A2G5TBH8_9PELO</name>
<keyword evidence="1" id="KW-0732">Signal</keyword>
<dbReference type="STRING" id="1611254.A0A2G5TBH8"/>
<dbReference type="InterPro" id="IPR000494">
    <property type="entry name" value="Rcpt_L-dom"/>
</dbReference>
<organism evidence="3 4">
    <name type="scientific">Caenorhabditis nigoni</name>
    <dbReference type="NCBI Taxonomy" id="1611254"/>
    <lineage>
        <taxon>Eukaryota</taxon>
        <taxon>Metazoa</taxon>
        <taxon>Ecdysozoa</taxon>
        <taxon>Nematoda</taxon>
        <taxon>Chromadorea</taxon>
        <taxon>Rhabditida</taxon>
        <taxon>Rhabditina</taxon>
        <taxon>Rhabditomorpha</taxon>
        <taxon>Rhabditoidea</taxon>
        <taxon>Rhabditidae</taxon>
        <taxon>Peloderinae</taxon>
        <taxon>Caenorhabditis</taxon>
    </lineage>
</organism>
<accession>A0A2G5TBH8</accession>
<keyword evidence="4" id="KW-1185">Reference proteome</keyword>
<dbReference type="PANTHER" id="PTHR21662">
    <property type="entry name" value="RECEPTOR PROTEIN-TYROSINE KINASE"/>
    <property type="match status" value="1"/>
</dbReference>
<evidence type="ECO:0000259" key="2">
    <source>
        <dbReference type="Pfam" id="PF01030"/>
    </source>
</evidence>
<feature type="signal peptide" evidence="1">
    <location>
        <begin position="1"/>
        <end position="19"/>
    </location>
</feature>
<feature type="domain" description="Receptor L-domain" evidence="2">
    <location>
        <begin position="552"/>
        <end position="621"/>
    </location>
</feature>
<reference evidence="4" key="1">
    <citation type="submission" date="2017-10" db="EMBL/GenBank/DDBJ databases">
        <title>Rapid genome shrinkage in a self-fertile nematode reveals novel sperm competition proteins.</title>
        <authorList>
            <person name="Yin D."/>
            <person name="Schwarz E.M."/>
            <person name="Thomas C.G."/>
            <person name="Felde R.L."/>
            <person name="Korf I.F."/>
            <person name="Cutter A.D."/>
            <person name="Schartner C.M."/>
            <person name="Ralston E.J."/>
            <person name="Meyer B.J."/>
            <person name="Haag E.S."/>
        </authorList>
    </citation>
    <scope>NUCLEOTIDE SEQUENCE [LARGE SCALE GENOMIC DNA]</scope>
    <source>
        <strain evidence="4">JU1422</strain>
    </source>
</reference>
<dbReference type="AlphaFoldDB" id="A0A2G5TBH8"/>
<gene>
    <name evidence="3" type="primary">Cnig_chr_V.g17869</name>
    <name evidence="3" type="ORF">B9Z55_017869</name>
</gene>
<dbReference type="OrthoDB" id="5809336at2759"/>
<dbReference type="PANTHER" id="PTHR21662:SF14">
    <property type="entry name" value="INSULIN_EGF-RECEPTOR L DOMAIN PROTEIN-RELATED"/>
    <property type="match status" value="1"/>
</dbReference>
<dbReference type="SUPFAM" id="SSF52058">
    <property type="entry name" value="L domain-like"/>
    <property type="match status" value="4"/>
</dbReference>
<dbReference type="Gene3D" id="3.80.20.20">
    <property type="entry name" value="Receptor L-domain"/>
    <property type="match status" value="1"/>
</dbReference>
<evidence type="ECO:0000313" key="4">
    <source>
        <dbReference type="Proteomes" id="UP000230233"/>
    </source>
</evidence>
<evidence type="ECO:0000256" key="1">
    <source>
        <dbReference type="SAM" id="SignalP"/>
    </source>
</evidence>
<sequence length="710" mass="80719">MGIFIDFYMFMVLCLLVDADFSQDLQNIIDFYKADPKCTFNSSELTSKTIQLFPQCNVVYGIIIINSNTDLSEFQLKNSFRNMETFAGGIRIENAKLAEMSIFQTDINFQCGAYGFFIKNNSYLYDATMLLNMNLQSGSKNKECVLSVDNNPELDMDELCSNGNLLDLVGIRTEGNLRNCEFILFYENQFVFNNLHANLCEVDGDIEGKLLCRFTSMYDLPNNCDIIVGNVTIRRGDEEYVIKFVDVKYLFGSLTIVNTTLETLEYAGVPYVAVLDGGERVEIQLYNKDGKKLDTYFLLAIFCWSPVENEETLPDGVIIQNNTKLTNAGALDKLVSFIDEDMNDCKFQITNNPILDLQNLCDGYALAYLVDFETYGNLKNCGCQGNAIYPSTLLGFQNCTYFYNGLRLYNFSDTPDLKSLSKIGTIYGNIDIQNSNLQNLSFLENFQYSTVFSKNEEVVFNIQNNPNMTRLDLPALKNMDNSNSNAVKIANFENLHPDFCLTISEFWLFYELEVSFKNLHAKLCEYSEAEVTEIEDEELCIFESLDKLPDACKTIVGNILIESGDEKNAEKLMFVGSLFGSLTIRDTNLADLKFLSKLNFIVFLDDNKNVIEIVFNENLKDPRIGGKTFTNVFTRSFEDRYAFIQYNHPDIWNSTNGECNLFGVVEDDKVMYRTSLNYTGGDCGPRMDNKSTSRNIIASLILVITFSLEH</sequence>
<feature type="chain" id="PRO_5013606463" description="Receptor L-domain domain-containing protein" evidence="1">
    <location>
        <begin position="20"/>
        <end position="710"/>
    </location>
</feature>
<protein>
    <recommendedName>
        <fullName evidence="2">Receptor L-domain domain-containing protein</fullName>
    </recommendedName>
</protein>
<dbReference type="Pfam" id="PF01030">
    <property type="entry name" value="Recep_L_domain"/>
    <property type="match status" value="2"/>
</dbReference>